<dbReference type="Gene3D" id="3.20.20.70">
    <property type="entry name" value="Aldolase class I"/>
    <property type="match status" value="1"/>
</dbReference>
<dbReference type="EMBL" id="RCVZ01000016">
    <property type="protein sequence ID" value="RLQ93256.1"/>
    <property type="molecule type" value="Genomic_DNA"/>
</dbReference>
<dbReference type="PANTHER" id="PTHR20857">
    <property type="entry name" value="THIAMINE-PHOSPHATE PYROPHOSPHORYLASE"/>
    <property type="match status" value="1"/>
</dbReference>
<dbReference type="GO" id="GO:0009228">
    <property type="term" value="P:thiamine biosynthetic process"/>
    <property type="evidence" value="ECO:0007669"/>
    <property type="project" value="UniProtKB-KW"/>
</dbReference>
<gene>
    <name evidence="4" type="ORF">D9X91_18480</name>
</gene>
<comment type="pathway">
    <text evidence="1">Cofactor biosynthesis; thiamine diphosphate biosynthesis.</text>
</comment>
<dbReference type="PANTHER" id="PTHR20857:SF22">
    <property type="entry name" value="THIAZOLE TAUTOMERASE"/>
    <property type="match status" value="1"/>
</dbReference>
<organism evidence="4 5">
    <name type="scientific">Falsibacillus albus</name>
    <dbReference type="NCBI Taxonomy" id="2478915"/>
    <lineage>
        <taxon>Bacteria</taxon>
        <taxon>Bacillati</taxon>
        <taxon>Bacillota</taxon>
        <taxon>Bacilli</taxon>
        <taxon>Bacillales</taxon>
        <taxon>Bacillaceae</taxon>
        <taxon>Falsibacillus</taxon>
    </lineage>
</organism>
<name>A0A3L7JRG0_9BACI</name>
<dbReference type="GO" id="GO:0005737">
    <property type="term" value="C:cytoplasm"/>
    <property type="evidence" value="ECO:0007669"/>
    <property type="project" value="TreeGrafter"/>
</dbReference>
<comment type="caution">
    <text evidence="4">The sequence shown here is derived from an EMBL/GenBank/DDBJ whole genome shotgun (WGS) entry which is preliminary data.</text>
</comment>
<dbReference type="InterPro" id="IPR036206">
    <property type="entry name" value="ThiamineP_synth_sf"/>
</dbReference>
<evidence type="ECO:0000313" key="5">
    <source>
        <dbReference type="Proteomes" id="UP000276770"/>
    </source>
</evidence>
<evidence type="ECO:0000259" key="3">
    <source>
        <dbReference type="Pfam" id="PF02581"/>
    </source>
</evidence>
<sequence>MTQFIQKASMIEPHVDYIHLREKQLSAKELMEAANGLKTIGIPFSKITINDRVDVAQAMGAEGVQLANHSLGADLVKRIFPALRVGRSVHSVDEAVEAEYAGADYVLFGHVFPSNSKRDLPARGLPALEKVVHSLKIPVIAIGGINPSNIAEVKKTGARGAAVMSGFWDSDDIEAVACAYRKGAM</sequence>
<dbReference type="OrthoDB" id="9815348at2"/>
<proteinExistence type="predicted"/>
<keyword evidence="5" id="KW-1185">Reference proteome</keyword>
<dbReference type="GO" id="GO:0004789">
    <property type="term" value="F:thiamine-phosphate diphosphorylase activity"/>
    <property type="evidence" value="ECO:0007669"/>
    <property type="project" value="TreeGrafter"/>
</dbReference>
<dbReference type="AlphaFoldDB" id="A0A3L7JRG0"/>
<evidence type="ECO:0000256" key="1">
    <source>
        <dbReference type="ARBA" id="ARBA00004948"/>
    </source>
</evidence>
<keyword evidence="2" id="KW-0784">Thiamine biosynthesis</keyword>
<dbReference type="SUPFAM" id="SSF51391">
    <property type="entry name" value="Thiamin phosphate synthase"/>
    <property type="match status" value="1"/>
</dbReference>
<evidence type="ECO:0000313" key="4">
    <source>
        <dbReference type="EMBL" id="RLQ93256.1"/>
    </source>
</evidence>
<dbReference type="CDD" id="cd00564">
    <property type="entry name" value="TMP_TenI"/>
    <property type="match status" value="1"/>
</dbReference>
<dbReference type="Pfam" id="PF02581">
    <property type="entry name" value="TMP-TENI"/>
    <property type="match status" value="1"/>
</dbReference>
<accession>A0A3L7JRG0</accession>
<dbReference type="InterPro" id="IPR022998">
    <property type="entry name" value="ThiamineP_synth_TenI"/>
</dbReference>
<reference evidence="4 5" key="1">
    <citation type="submission" date="2018-10" db="EMBL/GenBank/DDBJ databases">
        <title>Falsibacillus sp. genome draft.</title>
        <authorList>
            <person name="Shi S."/>
        </authorList>
    </citation>
    <scope>NUCLEOTIDE SEQUENCE [LARGE SCALE GENOMIC DNA]</scope>
    <source>
        <strain evidence="4 5">GY 10110</strain>
    </source>
</reference>
<evidence type="ECO:0000256" key="2">
    <source>
        <dbReference type="ARBA" id="ARBA00022977"/>
    </source>
</evidence>
<feature type="domain" description="Thiamine phosphate synthase/TenI" evidence="3">
    <location>
        <begin position="10"/>
        <end position="166"/>
    </location>
</feature>
<dbReference type="InterPro" id="IPR013785">
    <property type="entry name" value="Aldolase_TIM"/>
</dbReference>
<dbReference type="Proteomes" id="UP000276770">
    <property type="component" value="Unassembled WGS sequence"/>
</dbReference>
<protein>
    <submittedName>
        <fullName evidence="4">Thiazole tautomerase TenI</fullName>
    </submittedName>
</protein>